<name>A0A6B3NIJ8_9CYAN</name>
<comment type="caution">
    <text evidence="1">The sequence shown here is derived from an EMBL/GenBank/DDBJ whole genome shotgun (WGS) entry which is preliminary data.</text>
</comment>
<evidence type="ECO:0000313" key="1">
    <source>
        <dbReference type="EMBL" id="NER29874.1"/>
    </source>
</evidence>
<accession>A0A6B3NIJ8</accession>
<reference evidence="1" key="1">
    <citation type="submission" date="2019-11" db="EMBL/GenBank/DDBJ databases">
        <title>Genomic insights into an expanded diversity of filamentous marine cyanobacteria reveals the extraordinary biosynthetic potential of Moorea and Okeania.</title>
        <authorList>
            <person name="Ferreira Leao T."/>
            <person name="Wang M."/>
            <person name="Moss N."/>
            <person name="Da Silva R."/>
            <person name="Sanders J."/>
            <person name="Nurk S."/>
            <person name="Gurevich A."/>
            <person name="Humphrey G."/>
            <person name="Reher R."/>
            <person name="Zhu Q."/>
            <person name="Belda-Ferre P."/>
            <person name="Glukhov E."/>
            <person name="Rex R."/>
            <person name="Dorrestein P.C."/>
            <person name="Knight R."/>
            <person name="Pevzner P."/>
            <person name="Gerwick W.H."/>
            <person name="Gerwick L."/>
        </authorList>
    </citation>
    <scope>NUCLEOTIDE SEQUENCE</scope>
    <source>
        <strain evidence="1">SIO1C4</strain>
    </source>
</reference>
<dbReference type="EMBL" id="JAAHFQ010000445">
    <property type="protein sequence ID" value="NER29874.1"/>
    <property type="molecule type" value="Genomic_DNA"/>
</dbReference>
<organism evidence="1">
    <name type="scientific">Symploca sp. SIO1C4</name>
    <dbReference type="NCBI Taxonomy" id="2607765"/>
    <lineage>
        <taxon>Bacteria</taxon>
        <taxon>Bacillati</taxon>
        <taxon>Cyanobacteriota</taxon>
        <taxon>Cyanophyceae</taxon>
        <taxon>Coleofasciculales</taxon>
        <taxon>Coleofasciculaceae</taxon>
        <taxon>Symploca</taxon>
    </lineage>
</organism>
<proteinExistence type="predicted"/>
<dbReference type="AlphaFoldDB" id="A0A6B3NIJ8"/>
<protein>
    <submittedName>
        <fullName evidence="1">Uncharacterized protein</fullName>
    </submittedName>
</protein>
<sequence length="176" mass="18643">MTTTPPETKVFFGVSLELAGKTISLEPKNAITEIKEKGIEVDLPVGERVYLGTVGSSLESIFSALGVDAINEFLVTQADVDAGTDPELLGTVKTDVLPDITALQTAANLVLQAGLFVDEFHVRIPGAGATTNGAADKDKTAYTVGLSAEWQEDAGNLIDSLELKLKGIYFKVSNEE</sequence>
<gene>
    <name evidence="1" type="ORF">F6J89_20200</name>
</gene>